<dbReference type="Proteomes" id="UP000321907">
    <property type="component" value="Unassembled WGS sequence"/>
</dbReference>
<comment type="caution">
    <text evidence="9">The sequence shown here is derived from an EMBL/GenBank/DDBJ whole genome shotgun (WGS) entry which is preliminary data.</text>
</comment>
<dbReference type="Pfam" id="PF00144">
    <property type="entry name" value="Beta-lactamase"/>
    <property type="match status" value="1"/>
</dbReference>
<sequence>MNMIPRILSLILLCAASTLTAQQSYRGDLSTHTAEEGRWVDSVFATMNLDRQLGQLIMLRAHSDRGADHVAHVKAEIKKYHVGGLCFFQGTPEKQLALTNEYQALSSLPMMVSMDAEWGLGMRLPDHTISFPKQIALGAIRNNELIYDMGAEIARQMHRMGVNVSFSPVLDVNNNPNNPVINTRSFGEDRYNVMAKGYQYMKGLQDNGILASAKHFPGHGDTGTDSHYDLPVITHDRARLDSLELYPFKALIRYGIGSIMAAHLQIPALDDRKNRPTSMSLPVITDLLRHELGFTGLVFTDGLEMKGVTNHYSNGEVEAEAIMADSDILLLPESTPAAITAIKRYIAEGKITEADIEKKVRRILLSKYRLGLNRLTFPSPRNLRGELNSPEAYSLKQRLFENAMTLVRDSEKLVPVQPKARGKVVTVHIGQQSPTPFSRRVDDYVKTTHYSTSYKVSGADRQRIENAVGEGDQVIVALYSDGSRFLEKVPVGPEVLGLLRALDAKAELVLSVFGNPYSLAGLDGFGTVLMAYSRDDVAQDAAAQGLFGANKINGRLPVTASPSAAFNAGLETSPAFRMGYANPEAVGIDGNLLDAKITTLANQAMSRKATPGMVVLVGRNGKIVYEKGFGRHTYSRSSRKVDPSDIYDLASLTKVCATTLSIMKLVEEGKLNLDVPISNYMPELVGTEVEFLTLRPILAHRAGLRSWVPFYVETLNANGKPSSQYYRSQRTGDFQIEVAEKLFMHKSYVDSMWHKIYTNELPNEGQYRYSDLGFYIMAKLIDQISGLTVDEYAARNFYRPMGLETMTYRPLRSFPKSRIPPTENDNYFRHAQVHGTVHDMGAAMLGGVSGHAGLFGSARDIATIFQMLLQEGNYGGVQYLRPETVRLFAHRYADETRRGLGFDMKQLNENRSMNISPFASEKAFGHLGFTGIAAWADPVEDIVFVVLSNRTYPSMNNNTFGKLDTRLRLHSACYESIMKGKSFEGRGGFGFSKAP</sequence>
<protein>
    <recommendedName>
        <fullName evidence="3">beta-N-acetylhexosaminidase</fullName>
        <ecNumber evidence="3">3.2.1.52</ecNumber>
    </recommendedName>
</protein>
<keyword evidence="10" id="KW-1185">Reference proteome</keyword>
<dbReference type="GO" id="GO:0005975">
    <property type="term" value="P:carbohydrate metabolic process"/>
    <property type="evidence" value="ECO:0007669"/>
    <property type="project" value="InterPro"/>
</dbReference>
<evidence type="ECO:0000259" key="7">
    <source>
        <dbReference type="Pfam" id="PF00144"/>
    </source>
</evidence>
<feature type="domain" description="Beta-lactamase-related" evidence="7">
    <location>
        <begin position="600"/>
        <end position="954"/>
    </location>
</feature>
<dbReference type="InterPro" id="IPR050226">
    <property type="entry name" value="NagZ_Beta-hexosaminidase"/>
</dbReference>
<evidence type="ECO:0000256" key="4">
    <source>
        <dbReference type="ARBA" id="ARBA00022801"/>
    </source>
</evidence>
<dbReference type="EC" id="3.2.1.52" evidence="3"/>
<feature type="chain" id="PRO_5022853298" description="beta-N-acetylhexosaminidase" evidence="6">
    <location>
        <begin position="22"/>
        <end position="995"/>
    </location>
</feature>
<evidence type="ECO:0000256" key="1">
    <source>
        <dbReference type="ARBA" id="ARBA00001231"/>
    </source>
</evidence>
<dbReference type="AlphaFoldDB" id="A0A5C7FSI6"/>
<keyword evidence="6" id="KW-0732">Signal</keyword>
<proteinExistence type="inferred from homology"/>
<name>A0A5C7FSI6_9BACT</name>
<feature type="domain" description="Glycoside hydrolase family 3 N-terminal" evidence="8">
    <location>
        <begin position="49"/>
        <end position="364"/>
    </location>
</feature>
<dbReference type="InterPro" id="IPR012338">
    <property type="entry name" value="Beta-lactam/transpept-like"/>
</dbReference>
<dbReference type="GO" id="GO:0004563">
    <property type="term" value="F:beta-N-acetylhexosaminidase activity"/>
    <property type="evidence" value="ECO:0007669"/>
    <property type="project" value="UniProtKB-EC"/>
</dbReference>
<keyword evidence="4 9" id="KW-0378">Hydrolase</keyword>
<organism evidence="9 10">
    <name type="scientific">Neolewinella aurantiaca</name>
    <dbReference type="NCBI Taxonomy" id="2602767"/>
    <lineage>
        <taxon>Bacteria</taxon>
        <taxon>Pseudomonadati</taxon>
        <taxon>Bacteroidota</taxon>
        <taxon>Saprospiria</taxon>
        <taxon>Saprospirales</taxon>
        <taxon>Lewinellaceae</taxon>
        <taxon>Neolewinella</taxon>
    </lineage>
</organism>
<evidence type="ECO:0000256" key="5">
    <source>
        <dbReference type="ARBA" id="ARBA00023295"/>
    </source>
</evidence>
<dbReference type="InterPro" id="IPR036962">
    <property type="entry name" value="Glyco_hydro_3_N_sf"/>
</dbReference>
<dbReference type="InterPro" id="IPR001466">
    <property type="entry name" value="Beta-lactam-related"/>
</dbReference>
<dbReference type="OrthoDB" id="9805821at2"/>
<dbReference type="SUPFAM" id="SSF56601">
    <property type="entry name" value="beta-lactamase/transpeptidase-like"/>
    <property type="match status" value="1"/>
</dbReference>
<accession>A0A5C7FSI6</accession>
<comment type="catalytic activity">
    <reaction evidence="1">
        <text>Hydrolysis of terminal non-reducing N-acetyl-D-hexosamine residues in N-acetyl-beta-D-hexosaminides.</text>
        <dbReference type="EC" id="3.2.1.52"/>
    </reaction>
</comment>
<dbReference type="SUPFAM" id="SSF51445">
    <property type="entry name" value="(Trans)glycosidases"/>
    <property type="match status" value="1"/>
</dbReference>
<evidence type="ECO:0000313" key="9">
    <source>
        <dbReference type="EMBL" id="TXF87655.1"/>
    </source>
</evidence>
<reference evidence="9 10" key="1">
    <citation type="submission" date="2019-08" db="EMBL/GenBank/DDBJ databases">
        <title>Lewinella sp. strain SSH13 Genome sequencing and assembly.</title>
        <authorList>
            <person name="Kim I."/>
        </authorList>
    </citation>
    <scope>NUCLEOTIDE SEQUENCE [LARGE SCALE GENOMIC DNA]</scope>
    <source>
        <strain evidence="9 10">SSH13</strain>
    </source>
</reference>
<dbReference type="EMBL" id="VOXD01000033">
    <property type="protein sequence ID" value="TXF87655.1"/>
    <property type="molecule type" value="Genomic_DNA"/>
</dbReference>
<dbReference type="PRINTS" id="PR00133">
    <property type="entry name" value="GLHYDRLASE3"/>
</dbReference>
<comment type="similarity">
    <text evidence="2">Belongs to the glycosyl hydrolase 3 family.</text>
</comment>
<dbReference type="InterPro" id="IPR001764">
    <property type="entry name" value="Glyco_hydro_3_N"/>
</dbReference>
<keyword evidence="5" id="KW-0326">Glycosidase</keyword>
<feature type="signal peptide" evidence="6">
    <location>
        <begin position="1"/>
        <end position="21"/>
    </location>
</feature>
<dbReference type="PANTHER" id="PTHR30480">
    <property type="entry name" value="BETA-HEXOSAMINIDASE-RELATED"/>
    <property type="match status" value="1"/>
</dbReference>
<dbReference type="Gene3D" id="3.40.710.10">
    <property type="entry name" value="DD-peptidase/beta-lactamase superfamily"/>
    <property type="match status" value="1"/>
</dbReference>
<dbReference type="Gene3D" id="3.20.20.300">
    <property type="entry name" value="Glycoside hydrolase, family 3, N-terminal domain"/>
    <property type="match status" value="1"/>
</dbReference>
<evidence type="ECO:0000256" key="2">
    <source>
        <dbReference type="ARBA" id="ARBA00005336"/>
    </source>
</evidence>
<evidence type="ECO:0000313" key="10">
    <source>
        <dbReference type="Proteomes" id="UP000321907"/>
    </source>
</evidence>
<dbReference type="GO" id="GO:0009254">
    <property type="term" value="P:peptidoglycan turnover"/>
    <property type="evidence" value="ECO:0007669"/>
    <property type="project" value="TreeGrafter"/>
</dbReference>
<gene>
    <name evidence="9" type="ORF">FUA23_17745</name>
</gene>
<evidence type="ECO:0000256" key="6">
    <source>
        <dbReference type="SAM" id="SignalP"/>
    </source>
</evidence>
<evidence type="ECO:0000259" key="8">
    <source>
        <dbReference type="Pfam" id="PF00933"/>
    </source>
</evidence>
<dbReference type="PANTHER" id="PTHR30480:SF13">
    <property type="entry name" value="BETA-HEXOSAMINIDASE"/>
    <property type="match status" value="1"/>
</dbReference>
<evidence type="ECO:0000256" key="3">
    <source>
        <dbReference type="ARBA" id="ARBA00012663"/>
    </source>
</evidence>
<dbReference type="RefSeq" id="WP_147932110.1">
    <property type="nucleotide sequence ID" value="NZ_VOXD01000033.1"/>
</dbReference>
<dbReference type="Pfam" id="PF00933">
    <property type="entry name" value="Glyco_hydro_3"/>
    <property type="match status" value="1"/>
</dbReference>
<dbReference type="InterPro" id="IPR017853">
    <property type="entry name" value="GH"/>
</dbReference>